<accession>A0A2J8AFQ9</accession>
<dbReference type="Proteomes" id="UP000236333">
    <property type="component" value="Unassembled WGS sequence"/>
</dbReference>
<dbReference type="AlphaFoldDB" id="A0A2J8AFQ9"/>
<evidence type="ECO:0000256" key="1">
    <source>
        <dbReference type="SAM" id="MobiDB-lite"/>
    </source>
</evidence>
<feature type="compositionally biased region" description="Low complexity" evidence="1">
    <location>
        <begin position="113"/>
        <end position="125"/>
    </location>
</feature>
<organism evidence="2 3">
    <name type="scientific">Tetrabaena socialis</name>
    <dbReference type="NCBI Taxonomy" id="47790"/>
    <lineage>
        <taxon>Eukaryota</taxon>
        <taxon>Viridiplantae</taxon>
        <taxon>Chlorophyta</taxon>
        <taxon>core chlorophytes</taxon>
        <taxon>Chlorophyceae</taxon>
        <taxon>CS clade</taxon>
        <taxon>Chlamydomonadales</taxon>
        <taxon>Tetrabaenaceae</taxon>
        <taxon>Tetrabaena</taxon>
    </lineage>
</organism>
<feature type="region of interest" description="Disordered" evidence="1">
    <location>
        <begin position="58"/>
        <end position="167"/>
    </location>
</feature>
<reference evidence="2 3" key="1">
    <citation type="journal article" date="2017" name="Mol. Biol. Evol.">
        <title>The 4-celled Tetrabaena socialis nuclear genome reveals the essential components for genetic control of cell number at the origin of multicellularity in the volvocine lineage.</title>
        <authorList>
            <person name="Featherston J."/>
            <person name="Arakaki Y."/>
            <person name="Hanschen E.R."/>
            <person name="Ferris P.J."/>
            <person name="Michod R.E."/>
            <person name="Olson B.J.S.C."/>
            <person name="Nozaki H."/>
            <person name="Durand P.M."/>
        </authorList>
    </citation>
    <scope>NUCLEOTIDE SEQUENCE [LARGE SCALE GENOMIC DNA]</scope>
    <source>
        <strain evidence="2 3">NIES-571</strain>
    </source>
</reference>
<keyword evidence="3" id="KW-1185">Reference proteome</keyword>
<evidence type="ECO:0000313" key="2">
    <source>
        <dbReference type="EMBL" id="PNH11354.1"/>
    </source>
</evidence>
<proteinExistence type="predicted"/>
<dbReference type="EMBL" id="PGGS01000031">
    <property type="protein sequence ID" value="PNH11354.1"/>
    <property type="molecule type" value="Genomic_DNA"/>
</dbReference>
<sequence>MPPNGNDEAPRSVPCGGCGAWLARDLSQDELEQHYSAACKRPPSALRKAARAVQLATLRPLQPTTTPVLDFRKEAWQGGFEERGETHEEWVAGRDEEDAEDGDEEDGSEAEEASSSGRQQAEAEATPGTRLLAATVRLMPDTLENRQNRKQAQKKARKGVGGQRHGAQEEVVALRAELAAVRAEVEAGRAALEAEQRRSSLLQAQ</sequence>
<feature type="non-terminal residue" evidence="2">
    <location>
        <position position="205"/>
    </location>
</feature>
<feature type="compositionally biased region" description="Acidic residues" evidence="1">
    <location>
        <begin position="95"/>
        <end position="112"/>
    </location>
</feature>
<evidence type="ECO:0000313" key="3">
    <source>
        <dbReference type="Proteomes" id="UP000236333"/>
    </source>
</evidence>
<feature type="compositionally biased region" description="Basic residues" evidence="1">
    <location>
        <begin position="148"/>
        <end position="158"/>
    </location>
</feature>
<feature type="compositionally biased region" description="Basic and acidic residues" evidence="1">
    <location>
        <begin position="70"/>
        <end position="94"/>
    </location>
</feature>
<comment type="caution">
    <text evidence="2">The sequence shown here is derived from an EMBL/GenBank/DDBJ whole genome shotgun (WGS) entry which is preliminary data.</text>
</comment>
<name>A0A2J8AFQ9_9CHLO</name>
<gene>
    <name evidence="2" type="ORF">TSOC_001761</name>
</gene>
<protein>
    <submittedName>
        <fullName evidence="2">Uncharacterized protein</fullName>
    </submittedName>
</protein>